<dbReference type="EMBL" id="JASKHM010000011">
    <property type="protein sequence ID" value="MEQ4484542.1"/>
    <property type="molecule type" value="Genomic_DNA"/>
</dbReference>
<dbReference type="InterPro" id="IPR008979">
    <property type="entry name" value="Galactose-bd-like_sf"/>
</dbReference>
<dbReference type="InterPro" id="IPR050386">
    <property type="entry name" value="Glycosyl_hydrolase_5"/>
</dbReference>
<evidence type="ECO:0000313" key="10">
    <source>
        <dbReference type="Proteomes" id="UP001493487"/>
    </source>
</evidence>
<organism evidence="9 10">
    <name type="scientific">Cohnella silvisoli</name>
    <dbReference type="NCBI Taxonomy" id="2873699"/>
    <lineage>
        <taxon>Bacteria</taxon>
        <taxon>Bacillati</taxon>
        <taxon>Bacillota</taxon>
        <taxon>Bacilli</taxon>
        <taxon>Bacillales</taxon>
        <taxon>Paenibacillaceae</taxon>
        <taxon>Cohnella</taxon>
    </lineage>
</organism>
<evidence type="ECO:0000256" key="2">
    <source>
        <dbReference type="ARBA" id="ARBA00022801"/>
    </source>
</evidence>
<evidence type="ECO:0000256" key="4">
    <source>
        <dbReference type="ARBA" id="ARBA00023277"/>
    </source>
</evidence>
<dbReference type="PANTHER" id="PTHR31297">
    <property type="entry name" value="GLUCAN ENDO-1,6-BETA-GLUCOSIDASE B"/>
    <property type="match status" value="1"/>
</dbReference>
<evidence type="ECO:0000256" key="5">
    <source>
        <dbReference type="ARBA" id="ARBA00023295"/>
    </source>
</evidence>
<evidence type="ECO:0000256" key="6">
    <source>
        <dbReference type="ARBA" id="ARBA00023326"/>
    </source>
</evidence>
<keyword evidence="3" id="KW-0136">Cellulose degradation</keyword>
<dbReference type="RefSeq" id="WP_232186859.1">
    <property type="nucleotide sequence ID" value="NZ_JAIOAP010000010.1"/>
</dbReference>
<proteinExistence type="inferred from homology"/>
<dbReference type="SUPFAM" id="SSF51445">
    <property type="entry name" value="(Trans)glycosidases"/>
    <property type="match status" value="1"/>
</dbReference>
<protein>
    <submittedName>
        <fullName evidence="9">Cellulase family glycosylhydrolase</fullName>
    </submittedName>
</protein>
<dbReference type="InterPro" id="IPR017853">
    <property type="entry name" value="GH"/>
</dbReference>
<dbReference type="Gene3D" id="3.20.20.80">
    <property type="entry name" value="Glycosidases"/>
    <property type="match status" value="1"/>
</dbReference>
<dbReference type="Gene3D" id="2.60.120.260">
    <property type="entry name" value="Galactose-binding domain-like"/>
    <property type="match status" value="1"/>
</dbReference>
<keyword evidence="4" id="KW-0119">Carbohydrate metabolism</keyword>
<comment type="similarity">
    <text evidence="1 7">Belongs to the glycosyl hydrolase 5 (cellulase A) family.</text>
</comment>
<sequence>MSVPENKEHEVTGFLRAEGRKLVNGEGREIVLRGVGFGSWLLPEGYMWCFPEKGDRPRRIERMIEELVGREKAERFWEIYYDRYIAEPDIERIAEEGFNSVRVPINARFLLEDEEPVRYKERHLQLIDKVIDWCRKYRLYVILDLHGAPGGQTGTNIDDSEFDQPELFTDERNQRITVDLWAMLADRYKDEWIVAGYDLLNEPLPDWFAKYNDQIMPLYKDIVKAIRDVDDRHMIILEGAHWSTDWSIFNEVIDDNVMLQFHKYWNNPDTESIQVYLDKREEWNVPIFMGEGGENNKEWYTGAFRMFEDHEISWNFWTWKKMDRNNSPCSIIMPNGWQLLVDYLEGGVKPDEATAAQVLWEYLDNLPIEKCVYYPEVAGALLRKCPVRIPAIFYGYKGAGVSFGISERSGRSIGFRANDGTDIRFIDSERTVPNFQHGRGEPWQSDEKLCVQLAPGDWLAYEFNIPVGSNFESSLYSISIRLCAVNGKARIEISVDGAATNGYADANGWSWENVRFEEGIRLRPGLHRVKLATIEHPVRIEWLEVVPTSFID</sequence>
<keyword evidence="2 7" id="KW-0378">Hydrolase</keyword>
<keyword evidence="10" id="KW-1185">Reference proteome</keyword>
<evidence type="ECO:0000256" key="7">
    <source>
        <dbReference type="RuleBase" id="RU361153"/>
    </source>
</evidence>
<dbReference type="PANTHER" id="PTHR31297:SF41">
    <property type="entry name" value="ENDOGLUCANASE, PUTATIVE (AFU_ORTHOLOGUE AFUA_5G01830)-RELATED"/>
    <property type="match status" value="1"/>
</dbReference>
<evidence type="ECO:0000256" key="3">
    <source>
        <dbReference type="ARBA" id="ARBA00023001"/>
    </source>
</evidence>
<name>A0ABV1KX30_9BACL</name>
<dbReference type="Pfam" id="PF00150">
    <property type="entry name" value="Cellulase"/>
    <property type="match status" value="1"/>
</dbReference>
<evidence type="ECO:0000259" key="8">
    <source>
        <dbReference type="Pfam" id="PF00150"/>
    </source>
</evidence>
<dbReference type="Proteomes" id="UP001493487">
    <property type="component" value="Unassembled WGS sequence"/>
</dbReference>
<gene>
    <name evidence="9" type="ORF">QJS35_19265</name>
</gene>
<keyword evidence="6" id="KW-0624">Polysaccharide degradation</keyword>
<evidence type="ECO:0000313" key="9">
    <source>
        <dbReference type="EMBL" id="MEQ4484542.1"/>
    </source>
</evidence>
<dbReference type="InterPro" id="IPR001547">
    <property type="entry name" value="Glyco_hydro_5"/>
</dbReference>
<evidence type="ECO:0000256" key="1">
    <source>
        <dbReference type="ARBA" id="ARBA00005641"/>
    </source>
</evidence>
<reference evidence="9 10" key="1">
    <citation type="journal article" date="2023" name="Genome Announc.">
        <title>Pan-Genome Analyses of the Genus Cohnella and Proposal of the Novel Species Cohnella silvisoli sp. nov., Isolated from Forest Soil.</title>
        <authorList>
            <person name="Wang C."/>
            <person name="Mao L."/>
            <person name="Bao G."/>
            <person name="Zhu H."/>
        </authorList>
    </citation>
    <scope>NUCLEOTIDE SEQUENCE [LARGE SCALE GENOMIC DNA]</scope>
    <source>
        <strain evidence="9 10">NL03-T5-1</strain>
    </source>
</reference>
<feature type="domain" description="Glycoside hydrolase family 5" evidence="8">
    <location>
        <begin position="80"/>
        <end position="321"/>
    </location>
</feature>
<dbReference type="SUPFAM" id="SSF49785">
    <property type="entry name" value="Galactose-binding domain-like"/>
    <property type="match status" value="1"/>
</dbReference>
<accession>A0ABV1KX30</accession>
<keyword evidence="5 7" id="KW-0326">Glycosidase</keyword>
<comment type="caution">
    <text evidence="9">The sequence shown here is derived from an EMBL/GenBank/DDBJ whole genome shotgun (WGS) entry which is preliminary data.</text>
</comment>